<dbReference type="OrthoDB" id="673128at2"/>
<dbReference type="GO" id="GO:0000160">
    <property type="term" value="P:phosphorelay signal transduction system"/>
    <property type="evidence" value="ECO:0007669"/>
    <property type="project" value="InterPro"/>
</dbReference>
<dbReference type="PANTHER" id="PTHR44520:SF2">
    <property type="entry name" value="RESPONSE REGULATOR RCP1"/>
    <property type="match status" value="1"/>
</dbReference>
<dbReference type="InterPro" id="IPR052893">
    <property type="entry name" value="TCS_response_regulator"/>
</dbReference>
<dbReference type="InterPro" id="IPR011006">
    <property type="entry name" value="CheY-like_superfamily"/>
</dbReference>
<feature type="modified residue" description="4-aspartylphosphate" evidence="1">
    <location>
        <position position="63"/>
    </location>
</feature>
<evidence type="ECO:0000259" key="2">
    <source>
        <dbReference type="PROSITE" id="PS50110"/>
    </source>
</evidence>
<dbReference type="RefSeq" id="WP_111660380.1">
    <property type="nucleotide sequence ID" value="NZ_QLLO01000007.1"/>
</dbReference>
<protein>
    <submittedName>
        <fullName evidence="3">CheY-like chemotaxis protein</fullName>
    </submittedName>
</protein>
<evidence type="ECO:0000313" key="4">
    <source>
        <dbReference type="Proteomes" id="UP000248703"/>
    </source>
</evidence>
<dbReference type="PANTHER" id="PTHR44520">
    <property type="entry name" value="RESPONSE REGULATOR RCP1-RELATED"/>
    <property type="match status" value="1"/>
</dbReference>
<dbReference type="PROSITE" id="PS50110">
    <property type="entry name" value="RESPONSE_REGULATORY"/>
    <property type="match status" value="1"/>
</dbReference>
<keyword evidence="4" id="KW-1185">Reference proteome</keyword>
<comment type="caution">
    <text evidence="3">The sequence shown here is derived from an EMBL/GenBank/DDBJ whole genome shotgun (WGS) entry which is preliminary data.</text>
</comment>
<gene>
    <name evidence="3" type="ORF">LY08_02094</name>
</gene>
<name>A0A327RAQ6_9FLAO</name>
<dbReference type="SMART" id="SM00448">
    <property type="entry name" value="REC"/>
    <property type="match status" value="1"/>
</dbReference>
<evidence type="ECO:0000313" key="3">
    <source>
        <dbReference type="EMBL" id="RAJ13195.1"/>
    </source>
</evidence>
<dbReference type="SUPFAM" id="SSF52172">
    <property type="entry name" value="CheY-like"/>
    <property type="match status" value="1"/>
</dbReference>
<dbReference type="EMBL" id="QLLO01000007">
    <property type="protein sequence ID" value="RAJ13195.1"/>
    <property type="molecule type" value="Genomic_DNA"/>
</dbReference>
<dbReference type="AlphaFoldDB" id="A0A327RAQ6"/>
<proteinExistence type="predicted"/>
<reference evidence="3 4" key="1">
    <citation type="submission" date="2018-06" db="EMBL/GenBank/DDBJ databases">
        <title>Genomic Encyclopedia of Archaeal and Bacterial Type Strains, Phase II (KMG-II): from individual species to whole genera.</title>
        <authorList>
            <person name="Goeker M."/>
        </authorList>
    </citation>
    <scope>NUCLEOTIDE SEQUENCE [LARGE SCALE GENOMIC DNA]</scope>
    <source>
        <strain evidence="3 4">DSM 24464</strain>
    </source>
</reference>
<keyword evidence="1" id="KW-0597">Phosphoprotein</keyword>
<sequence>MDEIKLTCIIDDDPIYLFAIKKLLEITNFSTNYIIFKNGLEAINEFKKLAEEDQPLPDVVLLDLNMPIMDGWQFLKQYKINKFNTGISIYITSSSIDKKDVSKAKKNKLVSGYISKPIKKEDLSTLKTSILKKKSS</sequence>
<organism evidence="3 4">
    <name type="scientific">Olleya aquimaris</name>
    <dbReference type="NCBI Taxonomy" id="639310"/>
    <lineage>
        <taxon>Bacteria</taxon>
        <taxon>Pseudomonadati</taxon>
        <taxon>Bacteroidota</taxon>
        <taxon>Flavobacteriia</taxon>
        <taxon>Flavobacteriales</taxon>
        <taxon>Flavobacteriaceae</taxon>
    </lineage>
</organism>
<evidence type="ECO:0000256" key="1">
    <source>
        <dbReference type="PROSITE-ProRule" id="PRU00169"/>
    </source>
</evidence>
<feature type="domain" description="Response regulatory" evidence="2">
    <location>
        <begin position="6"/>
        <end position="131"/>
    </location>
</feature>
<dbReference type="Proteomes" id="UP000248703">
    <property type="component" value="Unassembled WGS sequence"/>
</dbReference>
<accession>A0A327RAQ6</accession>
<dbReference type="Pfam" id="PF00072">
    <property type="entry name" value="Response_reg"/>
    <property type="match status" value="1"/>
</dbReference>
<dbReference type="Gene3D" id="3.40.50.2300">
    <property type="match status" value="1"/>
</dbReference>
<dbReference type="InterPro" id="IPR001789">
    <property type="entry name" value="Sig_transdc_resp-reg_receiver"/>
</dbReference>